<dbReference type="Pfam" id="PF00534">
    <property type="entry name" value="Glycos_transf_1"/>
    <property type="match status" value="1"/>
</dbReference>
<protein>
    <submittedName>
        <fullName evidence="3">Glycosyl transferase</fullName>
    </submittedName>
</protein>
<dbReference type="PANTHER" id="PTHR12526">
    <property type="entry name" value="GLYCOSYLTRANSFERASE"/>
    <property type="match status" value="1"/>
</dbReference>
<proteinExistence type="predicted"/>
<evidence type="ECO:0000313" key="4">
    <source>
        <dbReference type="Proteomes" id="UP000229317"/>
    </source>
</evidence>
<sequence>MKVALVHDYLIRLGGAEGVLLELYNLFPEAPIYTLLYDERKMSQWFPPQKVQTSFLQKFPKFLKSRYKHLLPLLPIAAESFDLRDFDLVISSSSAFAKSIITRPGTIHICYCHSPSRFLWDWSHEYVKDMHLGFVRSVLARTLVHYLRIWDKSSSKRVDYFIANSRATRDKIKKYYRQDAKIIYPPVKLPSFSEFIEARDKNYFLIISQLTSYKKIDLAVEAFNKLKLPLVVIGEGPDYKKLLKLAAPNIHILGWRDEKEKNKYLKNCTAFIFAGEDDFGIAPVEAMGWGKPVLAFGAGGALETVLRGATGEFFYDSTPEILADGVRRLRDNLSKYSPLVIRKWAERFCQEKFRQEIMDFVKKLGYNVN</sequence>
<dbReference type="GO" id="GO:0016757">
    <property type="term" value="F:glycosyltransferase activity"/>
    <property type="evidence" value="ECO:0007669"/>
    <property type="project" value="InterPro"/>
</dbReference>
<evidence type="ECO:0000259" key="1">
    <source>
        <dbReference type="Pfam" id="PF00534"/>
    </source>
</evidence>
<dbReference type="PANTHER" id="PTHR12526:SF584">
    <property type="entry name" value="GLYCOSYLTRANSFERASE"/>
    <property type="match status" value="1"/>
</dbReference>
<name>A0A2H0KSC7_9BACT</name>
<dbReference type="Proteomes" id="UP000229317">
    <property type="component" value="Unassembled WGS sequence"/>
</dbReference>
<keyword evidence="3" id="KW-0808">Transferase</keyword>
<dbReference type="Pfam" id="PF13439">
    <property type="entry name" value="Glyco_transf_4"/>
    <property type="match status" value="1"/>
</dbReference>
<evidence type="ECO:0000259" key="2">
    <source>
        <dbReference type="Pfam" id="PF13439"/>
    </source>
</evidence>
<dbReference type="EMBL" id="PCVO01000048">
    <property type="protein sequence ID" value="PIQ75058.1"/>
    <property type="molecule type" value="Genomic_DNA"/>
</dbReference>
<dbReference type="InterPro" id="IPR001296">
    <property type="entry name" value="Glyco_trans_1"/>
</dbReference>
<accession>A0A2H0KSC7</accession>
<reference evidence="3 4" key="1">
    <citation type="submission" date="2017-09" db="EMBL/GenBank/DDBJ databases">
        <title>Depth-based differentiation of microbial function through sediment-hosted aquifers and enrichment of novel symbionts in the deep terrestrial subsurface.</title>
        <authorList>
            <person name="Probst A.J."/>
            <person name="Ladd B."/>
            <person name="Jarett J.K."/>
            <person name="Geller-Mcgrath D.E."/>
            <person name="Sieber C.M."/>
            <person name="Emerson J.B."/>
            <person name="Anantharaman K."/>
            <person name="Thomas B.C."/>
            <person name="Malmstrom R."/>
            <person name="Stieglmeier M."/>
            <person name="Klingl A."/>
            <person name="Woyke T."/>
            <person name="Ryan C.M."/>
            <person name="Banfield J.F."/>
        </authorList>
    </citation>
    <scope>NUCLEOTIDE SEQUENCE [LARGE SCALE GENOMIC DNA]</scope>
    <source>
        <strain evidence="3">CG11_big_fil_rev_8_21_14_0_20_40_15</strain>
    </source>
</reference>
<feature type="domain" description="Glycosyl transferase family 1" evidence="1">
    <location>
        <begin position="198"/>
        <end position="332"/>
    </location>
</feature>
<dbReference type="AlphaFoldDB" id="A0A2H0KSC7"/>
<gene>
    <name evidence="3" type="ORF">COV84_03120</name>
</gene>
<dbReference type="InterPro" id="IPR028098">
    <property type="entry name" value="Glyco_trans_4-like_N"/>
</dbReference>
<dbReference type="SUPFAM" id="SSF53756">
    <property type="entry name" value="UDP-Glycosyltransferase/glycogen phosphorylase"/>
    <property type="match status" value="1"/>
</dbReference>
<dbReference type="Gene3D" id="3.40.50.2000">
    <property type="entry name" value="Glycogen Phosphorylase B"/>
    <property type="match status" value="2"/>
</dbReference>
<comment type="caution">
    <text evidence="3">The sequence shown here is derived from an EMBL/GenBank/DDBJ whole genome shotgun (WGS) entry which is preliminary data.</text>
</comment>
<evidence type="ECO:0000313" key="3">
    <source>
        <dbReference type="EMBL" id="PIQ75058.1"/>
    </source>
</evidence>
<organism evidence="3 4">
    <name type="scientific">Candidatus Portnoybacteria bacterium CG11_big_fil_rev_8_21_14_0_20_40_15</name>
    <dbReference type="NCBI Taxonomy" id="1974817"/>
    <lineage>
        <taxon>Bacteria</taxon>
        <taxon>Candidatus Portnoyibacteriota</taxon>
    </lineage>
</organism>
<feature type="domain" description="Glycosyltransferase subfamily 4-like N-terminal" evidence="2">
    <location>
        <begin position="51"/>
        <end position="187"/>
    </location>
</feature>